<name>A0A0F9T1C0_9ZZZZ</name>
<dbReference type="EMBL" id="LAZR01000316">
    <property type="protein sequence ID" value="KKN75080.1"/>
    <property type="molecule type" value="Genomic_DNA"/>
</dbReference>
<proteinExistence type="predicted"/>
<accession>A0A0F9T1C0</accession>
<sequence length="519" mass="56486">MSIPITIRKPQGIAPRFDPNLKVGFARTAENADLTSGKLRAMADASLEVADTNLYNSMFYFAGAWERNTDRFYLEWKIGTYDILIYLVDGVPTKKIGSSTAILGQPRLAAPTAADNGGGALTDTFSYIITTTRSVGGFTEESGPSTASAEITVAAKKILVTAPTISDSDVTFWNIYRISNTSGEYQFAATVAVATTTYDDNNADTDLGASPTTWYTSDQGNTITWDKPQVTFDGMIAAEPYTGMLFFWKGSTLYWTEPGHPDAMPAFYNMNFPSDIQRVFPFAGTLAVLTKTGPHRVDGTHPELLQPSKVLGEEPCISTAAAKTTRGIAYLSDTGIVLFNLVDTAIMTDERFTEQWFADNVTAAGAFMEENDGKIYLFHSGGVLVMDARTRAVIFTTMDIVAYSSHVRPDTGELYYMDSAGVKKLAGGTGTLTWTWQSGDLVGRHPEDKDFEGIELIGSGVITATLYIDGTQVATKAMTFSQYRGRILKIDSDVNNGRAMQVKLTGTGQFDEIIARYSP</sequence>
<evidence type="ECO:0000313" key="1">
    <source>
        <dbReference type="EMBL" id="KKN75080.1"/>
    </source>
</evidence>
<dbReference type="AlphaFoldDB" id="A0A0F9T1C0"/>
<protein>
    <submittedName>
        <fullName evidence="1">Uncharacterized protein</fullName>
    </submittedName>
</protein>
<gene>
    <name evidence="1" type="ORF">LCGC14_0384540</name>
</gene>
<comment type="caution">
    <text evidence="1">The sequence shown here is derived from an EMBL/GenBank/DDBJ whole genome shotgun (WGS) entry which is preliminary data.</text>
</comment>
<reference evidence="1" key="1">
    <citation type="journal article" date="2015" name="Nature">
        <title>Complex archaea that bridge the gap between prokaryotes and eukaryotes.</title>
        <authorList>
            <person name="Spang A."/>
            <person name="Saw J.H."/>
            <person name="Jorgensen S.L."/>
            <person name="Zaremba-Niedzwiedzka K."/>
            <person name="Martijn J."/>
            <person name="Lind A.E."/>
            <person name="van Eijk R."/>
            <person name="Schleper C."/>
            <person name="Guy L."/>
            <person name="Ettema T.J."/>
        </authorList>
    </citation>
    <scope>NUCLEOTIDE SEQUENCE</scope>
</reference>
<organism evidence="1">
    <name type="scientific">marine sediment metagenome</name>
    <dbReference type="NCBI Taxonomy" id="412755"/>
    <lineage>
        <taxon>unclassified sequences</taxon>
        <taxon>metagenomes</taxon>
        <taxon>ecological metagenomes</taxon>
    </lineage>
</organism>